<dbReference type="VEuPathDB" id="GiardiaDB:GMRT_12055"/>
<name>A0A4Z1T1B0_GIAMU</name>
<dbReference type="Proteomes" id="UP000315496">
    <property type="component" value="Chromosome 3"/>
</dbReference>
<accession>A0A4Z1T1B0</accession>
<evidence type="ECO:0000313" key="2">
    <source>
        <dbReference type="EMBL" id="TNJ27703.1"/>
    </source>
</evidence>
<evidence type="ECO:0000313" key="3">
    <source>
        <dbReference type="Proteomes" id="UP000315496"/>
    </source>
</evidence>
<keyword evidence="3" id="KW-1185">Reference proteome</keyword>
<feature type="transmembrane region" description="Helical" evidence="1">
    <location>
        <begin position="255"/>
        <end position="274"/>
    </location>
</feature>
<evidence type="ECO:0000256" key="1">
    <source>
        <dbReference type="SAM" id="Phobius"/>
    </source>
</evidence>
<organism evidence="2 3">
    <name type="scientific">Giardia muris</name>
    <dbReference type="NCBI Taxonomy" id="5742"/>
    <lineage>
        <taxon>Eukaryota</taxon>
        <taxon>Metamonada</taxon>
        <taxon>Diplomonadida</taxon>
        <taxon>Hexamitidae</taxon>
        <taxon>Giardiinae</taxon>
        <taxon>Giardia</taxon>
    </lineage>
</organism>
<reference evidence="2 3" key="1">
    <citation type="submission" date="2019-05" db="EMBL/GenBank/DDBJ databases">
        <title>The compact genome of Giardia muris reveals important steps in the evolution of intestinal protozoan parasites.</title>
        <authorList>
            <person name="Xu F."/>
            <person name="Jimenez-Gonzalez A."/>
            <person name="Einarsson E."/>
            <person name="Astvaldsson A."/>
            <person name="Peirasmaki D."/>
            <person name="Eckmann L."/>
            <person name="Andersson J.O."/>
            <person name="Svard S.G."/>
            <person name="Jerlstrom-Hultqvist J."/>
        </authorList>
    </citation>
    <scope>NUCLEOTIDE SEQUENCE [LARGE SCALE GENOMIC DNA]</scope>
    <source>
        <strain evidence="2 3">Roberts-Thomson</strain>
    </source>
</reference>
<keyword evidence="1" id="KW-1133">Transmembrane helix</keyword>
<sequence>MDPRTVSKAEFRTSLTRVLSRTAHAQRTLRARRDALGADAAPPLAPEIQILEPPAPPASTLTVEQMLGQPCEIFGAGREQREPPQRELLRDVRDMRDARDVREPALVPREDNGGYVLVHVADVTLARGLQALMPTRTLGRLRLVIDAPPALPQELTEACGTFLAPYGAVGALTFSLLGSPPDDDAAAPAAFEVPLGVAQLDARRLVAAQVRLYEGGGERTKLRLSRRRVSCLSLTTLPLYAVASGYGTVGYQGNLLLGALEVSVLFGGACLLGYEQTLRARAFAHLNLDASLGRAETRDVAVDCALETPEDRECHRRRAELAEFGADQTSGARGHVEAKLRRGELARVASLTCLVRVSRVFLDLSSLGGGLGSAPKKVYVVATLQPTRELAGVVGYRYEGAPELAEAARRPGTSMAAELVPLNAHAPNESLFYADVRLTLGRRLALTPQNVAYLQRGRVSVSVFAYPRKALVGAVALPLVECYAAGVLLGGWFALTPGGFVYADVALANDGARDDWTLAEAPPPPTFAPPAFGLAPGCGENRGGENPDFGGFAGAPAKGAPLLAPDETVHASLNAIVDDLATVLTALDGL</sequence>
<feature type="transmembrane region" description="Helical" evidence="1">
    <location>
        <begin position="229"/>
        <end position="249"/>
    </location>
</feature>
<keyword evidence="1" id="KW-0812">Transmembrane</keyword>
<dbReference type="EMBL" id="VDLU01000003">
    <property type="protein sequence ID" value="TNJ27703.1"/>
    <property type="molecule type" value="Genomic_DNA"/>
</dbReference>
<proteinExistence type="predicted"/>
<dbReference type="OrthoDB" id="10253662at2759"/>
<protein>
    <submittedName>
        <fullName evidence="2">Uncharacterized protein</fullName>
    </submittedName>
</protein>
<gene>
    <name evidence="2" type="ORF">GMRT_12055</name>
</gene>
<keyword evidence="1" id="KW-0472">Membrane</keyword>
<comment type="caution">
    <text evidence="2">The sequence shown here is derived from an EMBL/GenBank/DDBJ whole genome shotgun (WGS) entry which is preliminary data.</text>
</comment>
<dbReference type="AlphaFoldDB" id="A0A4Z1T1B0"/>